<name>A0A3D8SW46_9EURO</name>
<dbReference type="GeneID" id="38112624"/>
<reference evidence="2 3" key="1">
    <citation type="journal article" date="2018" name="IMA Fungus">
        <title>IMA Genome-F 9: Draft genome sequence of Annulohypoxylon stygium, Aspergillus mulundensis, Berkeleyomyces basicola (syn. Thielaviopsis basicola), Ceratocystis smalleyi, two Cercospora beticola strains, Coleophoma cylindrospora, Fusarium fracticaudum, Phialophora cf. hyalina, and Morchella septimelata.</title>
        <authorList>
            <person name="Wingfield B.D."/>
            <person name="Bills G.F."/>
            <person name="Dong Y."/>
            <person name="Huang W."/>
            <person name="Nel W.J."/>
            <person name="Swalarsk-Parry B.S."/>
            <person name="Vaghefi N."/>
            <person name="Wilken P.M."/>
            <person name="An Z."/>
            <person name="de Beer Z.W."/>
            <person name="De Vos L."/>
            <person name="Chen L."/>
            <person name="Duong T.A."/>
            <person name="Gao Y."/>
            <person name="Hammerbacher A."/>
            <person name="Kikkert J.R."/>
            <person name="Li Y."/>
            <person name="Li H."/>
            <person name="Li K."/>
            <person name="Li Q."/>
            <person name="Liu X."/>
            <person name="Ma X."/>
            <person name="Naidoo K."/>
            <person name="Pethybridge S.J."/>
            <person name="Sun J."/>
            <person name="Steenkamp E.T."/>
            <person name="van der Nest M.A."/>
            <person name="van Wyk S."/>
            <person name="Wingfield M.J."/>
            <person name="Xiong C."/>
            <person name="Yue Q."/>
            <person name="Zhang X."/>
        </authorList>
    </citation>
    <scope>NUCLEOTIDE SEQUENCE [LARGE SCALE GENOMIC DNA]</scope>
    <source>
        <strain evidence="2 3">DSM 5745</strain>
    </source>
</reference>
<protein>
    <recommendedName>
        <fullName evidence="4">Clr5 domain-containing protein</fullName>
    </recommendedName>
</protein>
<organism evidence="2 3">
    <name type="scientific">Aspergillus mulundensis</name>
    <dbReference type="NCBI Taxonomy" id="1810919"/>
    <lineage>
        <taxon>Eukaryota</taxon>
        <taxon>Fungi</taxon>
        <taxon>Dikarya</taxon>
        <taxon>Ascomycota</taxon>
        <taxon>Pezizomycotina</taxon>
        <taxon>Eurotiomycetes</taxon>
        <taxon>Eurotiomycetidae</taxon>
        <taxon>Eurotiales</taxon>
        <taxon>Aspergillaceae</taxon>
        <taxon>Aspergillus</taxon>
        <taxon>Aspergillus subgen. Nidulantes</taxon>
    </lineage>
</organism>
<gene>
    <name evidence="2" type="ORF">DSM5745_02254</name>
</gene>
<dbReference type="OrthoDB" id="125347at2759"/>
<evidence type="ECO:0008006" key="4">
    <source>
        <dbReference type="Google" id="ProtNLM"/>
    </source>
</evidence>
<feature type="compositionally biased region" description="Low complexity" evidence="1">
    <location>
        <begin position="108"/>
        <end position="135"/>
    </location>
</feature>
<evidence type="ECO:0000256" key="1">
    <source>
        <dbReference type="SAM" id="MobiDB-lite"/>
    </source>
</evidence>
<dbReference type="STRING" id="1810919.A0A3D8SW46"/>
<feature type="region of interest" description="Disordered" evidence="1">
    <location>
        <begin position="277"/>
        <end position="314"/>
    </location>
</feature>
<accession>A0A3D8SW46</accession>
<keyword evidence="3" id="KW-1185">Reference proteome</keyword>
<comment type="caution">
    <text evidence="2">The sequence shown here is derived from an EMBL/GenBank/DDBJ whole genome shotgun (WGS) entry which is preliminary data.</text>
</comment>
<feature type="region of interest" description="Disordered" evidence="1">
    <location>
        <begin position="32"/>
        <end position="202"/>
    </location>
</feature>
<dbReference type="Proteomes" id="UP000256690">
    <property type="component" value="Unassembled WGS sequence"/>
</dbReference>
<dbReference type="RefSeq" id="XP_026607433.1">
    <property type="nucleotide sequence ID" value="XM_026744270.1"/>
</dbReference>
<dbReference type="EMBL" id="PVWQ01000002">
    <property type="protein sequence ID" value="RDW90479.1"/>
    <property type="molecule type" value="Genomic_DNA"/>
</dbReference>
<dbReference type="AlphaFoldDB" id="A0A3D8SW46"/>
<evidence type="ECO:0000313" key="3">
    <source>
        <dbReference type="Proteomes" id="UP000256690"/>
    </source>
</evidence>
<proteinExistence type="predicted"/>
<feature type="compositionally biased region" description="Polar residues" evidence="1">
    <location>
        <begin position="88"/>
        <end position="107"/>
    </location>
</feature>
<feature type="compositionally biased region" description="Polar residues" evidence="1">
    <location>
        <begin position="152"/>
        <end position="194"/>
    </location>
</feature>
<evidence type="ECO:0000313" key="2">
    <source>
        <dbReference type="EMBL" id="RDW90479.1"/>
    </source>
</evidence>
<feature type="compositionally biased region" description="Low complexity" evidence="1">
    <location>
        <begin position="32"/>
        <end position="50"/>
    </location>
</feature>
<sequence>MQNKIKAQEVVDAVKRYHGYDISTRQAQRALIRLQQRDSQQQSDAANSSSGEDRESQPPPVEGQSEGSAYSGIPGQRWLPESVPPSLVDSTQPPLNGDPRNTTFSTTPLQGQPIQQHPQQLHNPQRVRPTVQTQQPLPPPTPVLQAPAVPQHEQTLNHSLQSQQTSQQPNYPLPTATQPTRQTGLAKSPTQAQQPGHGHHSAPQLVLSNFKIEFSCTTCGALNQSFFPNQGNVTGAHYVAPQPMPEHVGIPHAGPSAPTAAAQGIVESATERLNDAHRFDSARRASTRGAPSPWAATGPMDVSLASAHAHNSPT</sequence>